<organism evidence="2 3">
    <name type="scientific">Hibiscus sabdariffa</name>
    <name type="common">roselle</name>
    <dbReference type="NCBI Taxonomy" id="183260"/>
    <lineage>
        <taxon>Eukaryota</taxon>
        <taxon>Viridiplantae</taxon>
        <taxon>Streptophyta</taxon>
        <taxon>Embryophyta</taxon>
        <taxon>Tracheophyta</taxon>
        <taxon>Spermatophyta</taxon>
        <taxon>Magnoliopsida</taxon>
        <taxon>eudicotyledons</taxon>
        <taxon>Gunneridae</taxon>
        <taxon>Pentapetalae</taxon>
        <taxon>rosids</taxon>
        <taxon>malvids</taxon>
        <taxon>Malvales</taxon>
        <taxon>Malvaceae</taxon>
        <taxon>Malvoideae</taxon>
        <taxon>Hibiscus</taxon>
    </lineage>
</organism>
<sequence>MKGKQAGKLVFPWRENLDSRGLPKHWPYGPVSSSERGAQQPRRGNSPGRGLFKGGTLSSRLQQVWSAAQSLQRGLRCRLPSALSACGSEAACMLKWAWFREKGGLTEAACNAHFSVHMSAHI</sequence>
<name>A0ABR2RR87_9ROSI</name>
<accession>A0ABR2RR87</accession>
<evidence type="ECO:0000313" key="3">
    <source>
        <dbReference type="Proteomes" id="UP001396334"/>
    </source>
</evidence>
<dbReference type="EMBL" id="JBBPBN010000021">
    <property type="protein sequence ID" value="KAK9015433.1"/>
    <property type="molecule type" value="Genomic_DNA"/>
</dbReference>
<protein>
    <submittedName>
        <fullName evidence="2">Uncharacterized protein</fullName>
    </submittedName>
</protein>
<comment type="caution">
    <text evidence="2">The sequence shown here is derived from an EMBL/GenBank/DDBJ whole genome shotgun (WGS) entry which is preliminary data.</text>
</comment>
<evidence type="ECO:0000256" key="1">
    <source>
        <dbReference type="SAM" id="MobiDB-lite"/>
    </source>
</evidence>
<proteinExistence type="predicted"/>
<dbReference type="Proteomes" id="UP001396334">
    <property type="component" value="Unassembled WGS sequence"/>
</dbReference>
<feature type="region of interest" description="Disordered" evidence="1">
    <location>
        <begin position="18"/>
        <end position="55"/>
    </location>
</feature>
<reference evidence="2 3" key="1">
    <citation type="journal article" date="2024" name="G3 (Bethesda)">
        <title>Genome assembly of Hibiscus sabdariffa L. provides insights into metabolisms of medicinal natural products.</title>
        <authorList>
            <person name="Kim T."/>
        </authorList>
    </citation>
    <scope>NUCLEOTIDE SEQUENCE [LARGE SCALE GENOMIC DNA]</scope>
    <source>
        <strain evidence="2">TK-2024</strain>
        <tissue evidence="2">Old leaves</tissue>
    </source>
</reference>
<gene>
    <name evidence="2" type="ORF">V6N11_006543</name>
</gene>
<evidence type="ECO:0000313" key="2">
    <source>
        <dbReference type="EMBL" id="KAK9015433.1"/>
    </source>
</evidence>
<keyword evidence="3" id="KW-1185">Reference proteome</keyword>